<comment type="subcellular location">
    <subcellularLocation>
        <location evidence="1">Cell membrane</location>
        <topology evidence="1">Single-pass type I membrane protein</topology>
    </subcellularLocation>
</comment>
<keyword evidence="11" id="KW-0325">Glycoprotein</keyword>
<evidence type="ECO:0000256" key="3">
    <source>
        <dbReference type="ARBA" id="ARBA00022475"/>
    </source>
</evidence>
<dbReference type="Gramene" id="ESQ34024">
    <property type="protein sequence ID" value="ESQ34024"/>
    <property type="gene ID" value="EUTSA_v10010006mg"/>
</dbReference>
<dbReference type="GO" id="GO:0005886">
    <property type="term" value="C:plasma membrane"/>
    <property type="evidence" value="ECO:0007669"/>
    <property type="project" value="UniProtKB-SubCell"/>
</dbReference>
<evidence type="ECO:0000256" key="11">
    <source>
        <dbReference type="ARBA" id="ARBA00023180"/>
    </source>
</evidence>
<dbReference type="SUPFAM" id="SSF52058">
    <property type="entry name" value="L domain-like"/>
    <property type="match status" value="1"/>
</dbReference>
<dbReference type="STRING" id="72664.V4KRX4"/>
<dbReference type="InterPro" id="IPR055414">
    <property type="entry name" value="LRR_R13L4/SHOC2-like"/>
</dbReference>
<dbReference type="SUPFAM" id="SSF52047">
    <property type="entry name" value="RNI-like"/>
    <property type="match status" value="1"/>
</dbReference>
<keyword evidence="10" id="KW-0675">Receptor</keyword>
<keyword evidence="9" id="KW-0472">Membrane</keyword>
<dbReference type="OrthoDB" id="10027416at2759"/>
<dbReference type="Pfam" id="PF00560">
    <property type="entry name" value="LRR_1"/>
    <property type="match status" value="5"/>
</dbReference>
<evidence type="ECO:0000256" key="4">
    <source>
        <dbReference type="ARBA" id="ARBA00022614"/>
    </source>
</evidence>
<dbReference type="SMART" id="SM00369">
    <property type="entry name" value="LRR_TYP"/>
    <property type="match status" value="8"/>
</dbReference>
<evidence type="ECO:0000256" key="7">
    <source>
        <dbReference type="ARBA" id="ARBA00022737"/>
    </source>
</evidence>
<accession>V4KRX4</accession>
<evidence type="ECO:0000313" key="15">
    <source>
        <dbReference type="Proteomes" id="UP000030689"/>
    </source>
</evidence>
<keyword evidence="8" id="KW-1133">Transmembrane helix</keyword>
<feature type="signal peptide" evidence="12">
    <location>
        <begin position="1"/>
        <end position="23"/>
    </location>
</feature>
<feature type="domain" description="Disease resistance R13L4/SHOC-2-like LRR" evidence="13">
    <location>
        <begin position="168"/>
        <end position="302"/>
    </location>
</feature>
<sequence>MSESCLRLHFLLVLFLCFVSVSSIFIPKYHGFGLVACRLHQIQSFTKFKTEFDTHRCNHNDDFNGIWCDNATGAVTKLQLRSCLSGTLKPNSSLFQFHQLRYLDLNQNNFTSSSLPSEFGNLNKLEVLSLFSNGFIGPIPSSFSNLSLLSILDLSANKLTGSFQLVRSLSKLTILRLSQNHFSGTLNSNHSLFELHHLTYLDLTENNFTSSSLPYELGNLNKLEVLRLSSNGFFGQVPPTISNLTLLSELYLDTNELTGSFPLVQNLTKLSTLILFDNHFSGTIPASLFTMPFLSYLELWRNDLSGSIEVPNSSSSSRLKRLYLGHNHFEEKILEPISKLINLKELDVSFLNTSYPIDLSMFSSLKSLLLLDLSGVRISQASLASDSFIPSTLEALRLKQCNISDFPTILKTLENLVHISLSKNIIGGKVPEWIWSLPRLNSLFIDGNLLYGFEGSLKALVNSSVQILIMHSNSFEGALPQLPLSINFFFAQSNNFRGNIPLSICNRSSLTVLDLSYNNLTGPIPPCMSNFLFLNLRKNKLEGSIPDKFYVGAPLKTLDVGYNRLTGKLPRSLLNCSSLQFLSVDYNRIKDRFPFSLKALPSLQVLILSSNKFYGSVSSPNHGPLDFPELRILEIAGNELTGSLPPNFFVNWKASSLKMNENVGQYLVYKKVIYDTYYLTYRDSIDLPRKGLFQMEEKLLTSYATIDFSGNRLQGQIPESIGLLKAVIALNLSNNAFTGHIPLSLVNLVKLESLDLSGNQLSGTIPSGLGGLSFLAYINVSHNQLKGEIPKGTQIMGQPKSSFEGNAGLCGFPLEESCFGTKTSPPAKQPKEEEEDEEEEQMLSWKAVAILYGPGVLLGIAIAQLIASYKPEWFVKIIGQNF</sequence>
<evidence type="ECO:0000259" key="13">
    <source>
        <dbReference type="Pfam" id="PF23598"/>
    </source>
</evidence>
<feature type="chain" id="PRO_5004721124" description="Disease resistance R13L4/SHOC-2-like LRR domain-containing protein" evidence="12">
    <location>
        <begin position="24"/>
        <end position="882"/>
    </location>
</feature>
<gene>
    <name evidence="14" type="ORF">EUTSA_v10010006mg</name>
</gene>
<dbReference type="Gene3D" id="3.80.10.10">
    <property type="entry name" value="Ribonuclease Inhibitor"/>
    <property type="match status" value="4"/>
</dbReference>
<dbReference type="eggNOG" id="KOG0619">
    <property type="taxonomic scope" value="Eukaryota"/>
</dbReference>
<dbReference type="PANTHER" id="PTHR48057:SF29">
    <property type="entry name" value="OS02G0609900 PROTEIN"/>
    <property type="match status" value="1"/>
</dbReference>
<dbReference type="Proteomes" id="UP000030689">
    <property type="component" value="Unassembled WGS sequence"/>
</dbReference>
<evidence type="ECO:0000256" key="10">
    <source>
        <dbReference type="ARBA" id="ARBA00023170"/>
    </source>
</evidence>
<dbReference type="InterPro" id="IPR052595">
    <property type="entry name" value="LRRC69/RLP"/>
</dbReference>
<evidence type="ECO:0000256" key="1">
    <source>
        <dbReference type="ARBA" id="ARBA00004251"/>
    </source>
</evidence>
<dbReference type="InterPro" id="IPR003591">
    <property type="entry name" value="Leu-rich_rpt_typical-subtyp"/>
</dbReference>
<dbReference type="AlphaFoldDB" id="V4KRX4"/>
<keyword evidence="3" id="KW-1003">Cell membrane</keyword>
<keyword evidence="7" id="KW-0677">Repeat</keyword>
<reference evidence="14 15" key="1">
    <citation type="journal article" date="2013" name="Front. Plant Sci.">
        <title>The Reference Genome of the Halophytic Plant Eutrema salsugineum.</title>
        <authorList>
            <person name="Yang R."/>
            <person name="Jarvis D.E."/>
            <person name="Chen H."/>
            <person name="Beilstein M.A."/>
            <person name="Grimwood J."/>
            <person name="Jenkins J."/>
            <person name="Shu S."/>
            <person name="Prochnik S."/>
            <person name="Xin M."/>
            <person name="Ma C."/>
            <person name="Schmutz J."/>
            <person name="Wing R.A."/>
            <person name="Mitchell-Olds T."/>
            <person name="Schumaker K.S."/>
            <person name="Wang X."/>
        </authorList>
    </citation>
    <scope>NUCLEOTIDE SEQUENCE [LARGE SCALE GENOMIC DNA]</scope>
</reference>
<keyword evidence="5" id="KW-0812">Transmembrane</keyword>
<dbReference type="InterPro" id="IPR032675">
    <property type="entry name" value="LRR_dom_sf"/>
</dbReference>
<organism evidence="14 15">
    <name type="scientific">Eutrema salsugineum</name>
    <name type="common">Saltwater cress</name>
    <name type="synonym">Sisymbrium salsugineum</name>
    <dbReference type="NCBI Taxonomy" id="72664"/>
    <lineage>
        <taxon>Eukaryota</taxon>
        <taxon>Viridiplantae</taxon>
        <taxon>Streptophyta</taxon>
        <taxon>Embryophyta</taxon>
        <taxon>Tracheophyta</taxon>
        <taxon>Spermatophyta</taxon>
        <taxon>Magnoliopsida</taxon>
        <taxon>eudicotyledons</taxon>
        <taxon>Gunneridae</taxon>
        <taxon>Pentapetalae</taxon>
        <taxon>rosids</taxon>
        <taxon>malvids</taxon>
        <taxon>Brassicales</taxon>
        <taxon>Brassicaceae</taxon>
        <taxon>Eutremeae</taxon>
        <taxon>Eutrema</taxon>
    </lineage>
</organism>
<proteinExistence type="inferred from homology"/>
<dbReference type="EMBL" id="KI517683">
    <property type="protein sequence ID" value="ESQ34024.1"/>
    <property type="molecule type" value="Genomic_DNA"/>
</dbReference>
<dbReference type="Pfam" id="PF23598">
    <property type="entry name" value="LRR_14"/>
    <property type="match status" value="1"/>
</dbReference>
<dbReference type="OMA" id="CHPSHIQ"/>
<keyword evidence="6 12" id="KW-0732">Signal</keyword>
<dbReference type="PRINTS" id="PR00019">
    <property type="entry name" value="LEURICHRPT"/>
</dbReference>
<name>V4KRX4_EUTSA</name>
<dbReference type="Pfam" id="PF13855">
    <property type="entry name" value="LRR_8"/>
    <property type="match status" value="1"/>
</dbReference>
<evidence type="ECO:0000256" key="8">
    <source>
        <dbReference type="ARBA" id="ARBA00022989"/>
    </source>
</evidence>
<dbReference type="FunFam" id="3.80.10.10:FF:000041">
    <property type="entry name" value="LRR receptor-like serine/threonine-protein kinase ERECTA"/>
    <property type="match status" value="1"/>
</dbReference>
<evidence type="ECO:0000256" key="2">
    <source>
        <dbReference type="ARBA" id="ARBA00009592"/>
    </source>
</evidence>
<evidence type="ECO:0000256" key="6">
    <source>
        <dbReference type="ARBA" id="ARBA00022729"/>
    </source>
</evidence>
<comment type="similarity">
    <text evidence="2">Belongs to the RLP family.</text>
</comment>
<dbReference type="FunFam" id="3.80.10.10:FF:000095">
    <property type="entry name" value="LRR receptor-like serine/threonine-protein kinase GSO1"/>
    <property type="match status" value="1"/>
</dbReference>
<dbReference type="PANTHER" id="PTHR48057">
    <property type="entry name" value="LEUCINE-RICH REPEAT SERINE/THREONINE-PROTEIN KINASE 1"/>
    <property type="match status" value="1"/>
</dbReference>
<protein>
    <recommendedName>
        <fullName evidence="13">Disease resistance R13L4/SHOC-2-like LRR domain-containing protein</fullName>
    </recommendedName>
</protein>
<keyword evidence="4" id="KW-0433">Leucine-rich repeat</keyword>
<evidence type="ECO:0000256" key="12">
    <source>
        <dbReference type="SAM" id="SignalP"/>
    </source>
</evidence>
<dbReference type="KEGG" id="eus:EUTSA_v10010006mg"/>
<evidence type="ECO:0000313" key="14">
    <source>
        <dbReference type="EMBL" id="ESQ34024.1"/>
    </source>
</evidence>
<keyword evidence="15" id="KW-1185">Reference proteome</keyword>
<dbReference type="InterPro" id="IPR001611">
    <property type="entry name" value="Leu-rich_rpt"/>
</dbReference>
<dbReference type="FunFam" id="3.80.10.10:FF:001366">
    <property type="entry name" value="Receptor like protein 39"/>
    <property type="match status" value="1"/>
</dbReference>
<evidence type="ECO:0000256" key="9">
    <source>
        <dbReference type="ARBA" id="ARBA00023136"/>
    </source>
</evidence>
<dbReference type="FunFam" id="3.80.10.10:FF:000111">
    <property type="entry name" value="LRR receptor-like serine/threonine-protein kinase ERECTA"/>
    <property type="match status" value="1"/>
</dbReference>
<evidence type="ECO:0000256" key="5">
    <source>
        <dbReference type="ARBA" id="ARBA00022692"/>
    </source>
</evidence>